<reference evidence="1" key="2">
    <citation type="journal article" date="2015" name="Data Brief">
        <title>Shoot transcriptome of the giant reed, Arundo donax.</title>
        <authorList>
            <person name="Barrero R.A."/>
            <person name="Guerrero F.D."/>
            <person name="Moolhuijzen P."/>
            <person name="Goolsby J.A."/>
            <person name="Tidwell J."/>
            <person name="Bellgard S.E."/>
            <person name="Bellgard M.I."/>
        </authorList>
    </citation>
    <scope>NUCLEOTIDE SEQUENCE</scope>
    <source>
        <tissue evidence="1">Shoot tissue taken approximately 20 cm above the soil surface</tissue>
    </source>
</reference>
<dbReference type="EMBL" id="GBRH01208214">
    <property type="protein sequence ID" value="JAD89681.1"/>
    <property type="molecule type" value="Transcribed_RNA"/>
</dbReference>
<reference evidence="1" key="1">
    <citation type="submission" date="2014-09" db="EMBL/GenBank/DDBJ databases">
        <authorList>
            <person name="Magalhaes I.L.F."/>
            <person name="Oliveira U."/>
            <person name="Santos F.R."/>
            <person name="Vidigal T.H.D.A."/>
            <person name="Brescovit A.D."/>
            <person name="Santos A.J."/>
        </authorList>
    </citation>
    <scope>NUCLEOTIDE SEQUENCE</scope>
    <source>
        <tissue evidence="1">Shoot tissue taken approximately 20 cm above the soil surface</tissue>
    </source>
</reference>
<protein>
    <submittedName>
        <fullName evidence="1">Uncharacterized protein</fullName>
    </submittedName>
</protein>
<sequence>MCGIGFPHGSRDRHPPILCHLPRPLQQLIFTGGKFYCSYC</sequence>
<name>A0A0A9DPG1_ARUDO</name>
<accession>A0A0A9DPG1</accession>
<proteinExistence type="predicted"/>
<organism evidence="1">
    <name type="scientific">Arundo donax</name>
    <name type="common">Giant reed</name>
    <name type="synonym">Donax arundinaceus</name>
    <dbReference type="NCBI Taxonomy" id="35708"/>
    <lineage>
        <taxon>Eukaryota</taxon>
        <taxon>Viridiplantae</taxon>
        <taxon>Streptophyta</taxon>
        <taxon>Embryophyta</taxon>
        <taxon>Tracheophyta</taxon>
        <taxon>Spermatophyta</taxon>
        <taxon>Magnoliopsida</taxon>
        <taxon>Liliopsida</taxon>
        <taxon>Poales</taxon>
        <taxon>Poaceae</taxon>
        <taxon>PACMAD clade</taxon>
        <taxon>Arundinoideae</taxon>
        <taxon>Arundineae</taxon>
        <taxon>Arundo</taxon>
    </lineage>
</organism>
<evidence type="ECO:0000313" key="1">
    <source>
        <dbReference type="EMBL" id="JAD89681.1"/>
    </source>
</evidence>
<dbReference type="AlphaFoldDB" id="A0A0A9DPG1"/>